<protein>
    <submittedName>
        <fullName evidence="2">Uncharacterized protein</fullName>
    </submittedName>
</protein>
<feature type="transmembrane region" description="Helical" evidence="1">
    <location>
        <begin position="6"/>
        <end position="31"/>
    </location>
</feature>
<keyword evidence="1" id="KW-1133">Transmembrane helix</keyword>
<evidence type="ECO:0000313" key="2">
    <source>
        <dbReference type="EMBL" id="CAB3287586.1"/>
    </source>
</evidence>
<keyword evidence="1" id="KW-0812">Transmembrane</keyword>
<keyword evidence="1" id="KW-0472">Membrane</keyword>
<dbReference type="EMBL" id="LR792632">
    <property type="protein sequence ID" value="CAB3287586.1"/>
    <property type="molecule type" value="Genomic_DNA"/>
</dbReference>
<accession>A0A8D6PRX9</accession>
<reference evidence="2 3" key="1">
    <citation type="submission" date="2020-04" db="EMBL/GenBank/DDBJ databases">
        <authorList>
            <consortium name="Genoscope - CEA"/>
            <person name="William W."/>
        </authorList>
    </citation>
    <scope>NUCLEOTIDE SEQUENCE [LARGE SCALE GENOMIC DNA]</scope>
    <source>
        <strain evidence="2 3">SG7</strain>
    </source>
</reference>
<dbReference type="Proteomes" id="UP000679213">
    <property type="component" value="Chromosome I"/>
</dbReference>
<evidence type="ECO:0000256" key="1">
    <source>
        <dbReference type="SAM" id="Phobius"/>
    </source>
</evidence>
<dbReference type="AlphaFoldDB" id="A0A8D6PRX9"/>
<dbReference type="GeneID" id="65883096"/>
<proteinExistence type="predicted"/>
<gene>
    <name evidence="2" type="ORF">MLAUSG7_0290</name>
</gene>
<dbReference type="KEGG" id="mesg:MLAUSG7_0290"/>
<evidence type="ECO:0000313" key="3">
    <source>
        <dbReference type="Proteomes" id="UP000679213"/>
    </source>
</evidence>
<name>A0A8D6PRX9_9EURY</name>
<organism evidence="2 3">
    <name type="scientific">Methanocaldococcus lauensis</name>
    <dbReference type="NCBI Taxonomy" id="2546128"/>
    <lineage>
        <taxon>Archaea</taxon>
        <taxon>Methanobacteriati</taxon>
        <taxon>Methanobacteriota</taxon>
        <taxon>Methanomada group</taxon>
        <taxon>Methanococci</taxon>
        <taxon>Methanococcales</taxon>
        <taxon>Methanocaldococcaceae</taxon>
        <taxon>Methanocaldococcus</taxon>
    </lineage>
</organism>
<dbReference type="RefSeq" id="WP_214400202.1">
    <property type="nucleotide sequence ID" value="NZ_LR792632.1"/>
</dbReference>
<sequence length="221" mass="26528">MDTLTILGIGLGSLFIILPLAATIAFFYFIYKIYKNTEEMKRRNTHQTQAVNTTKDNTSIDHNKIQAMRQIVKSIKYDNRNKYDIYRTILNQFEYLFAKYILEKGYCKKYKDVFKYLENDSEIKNALEGEYKKPVYVPEFEPMGEPLLEEYFEHLIKYKEDFMQCLKGDYEGDIEPLYRKPKDLTKLRYYLNIAKVGDYIRVVKEFKKDGKELEHIWHIHC</sequence>
<keyword evidence="3" id="KW-1185">Reference proteome</keyword>